<dbReference type="PRINTS" id="PR00359">
    <property type="entry name" value="BP450"/>
</dbReference>
<evidence type="ECO:0000256" key="7">
    <source>
        <dbReference type="RuleBase" id="RU000461"/>
    </source>
</evidence>
<keyword evidence="2 7" id="KW-0349">Heme</keyword>
<dbReference type="PROSITE" id="PS00086">
    <property type="entry name" value="CYTOCHROME_P450"/>
    <property type="match status" value="1"/>
</dbReference>
<dbReference type="InterPro" id="IPR017972">
    <property type="entry name" value="Cyt_P450_CS"/>
</dbReference>
<dbReference type="PRINTS" id="PR00385">
    <property type="entry name" value="P450"/>
</dbReference>
<keyword evidence="6 7" id="KW-0503">Monooxygenase</keyword>
<accession>A0A372M4E8</accession>
<keyword evidence="4 7" id="KW-0560">Oxidoreductase</keyword>
<organism evidence="8 9">
    <name type="scientific">Streptomyces triticagri</name>
    <dbReference type="NCBI Taxonomy" id="2293568"/>
    <lineage>
        <taxon>Bacteria</taxon>
        <taxon>Bacillati</taxon>
        <taxon>Actinomycetota</taxon>
        <taxon>Actinomycetes</taxon>
        <taxon>Kitasatosporales</taxon>
        <taxon>Streptomycetaceae</taxon>
        <taxon>Streptomyces</taxon>
    </lineage>
</organism>
<dbReference type="SUPFAM" id="SSF48264">
    <property type="entry name" value="Cytochrome P450"/>
    <property type="match status" value="1"/>
</dbReference>
<evidence type="ECO:0000256" key="3">
    <source>
        <dbReference type="ARBA" id="ARBA00022723"/>
    </source>
</evidence>
<dbReference type="OrthoDB" id="5500002at2"/>
<comment type="similarity">
    <text evidence="1 7">Belongs to the cytochrome P450 family.</text>
</comment>
<dbReference type="RefSeq" id="WP_128556615.1">
    <property type="nucleotide sequence ID" value="NZ_QUAK01000083.1"/>
</dbReference>
<evidence type="ECO:0000256" key="1">
    <source>
        <dbReference type="ARBA" id="ARBA00010617"/>
    </source>
</evidence>
<dbReference type="EMBL" id="QUAK01000083">
    <property type="protein sequence ID" value="RFU85818.1"/>
    <property type="molecule type" value="Genomic_DNA"/>
</dbReference>
<dbReference type="Proteomes" id="UP000263094">
    <property type="component" value="Unassembled WGS sequence"/>
</dbReference>
<keyword evidence="5 7" id="KW-0408">Iron</keyword>
<dbReference type="InterPro" id="IPR002397">
    <property type="entry name" value="Cyt_P450_B"/>
</dbReference>
<keyword evidence="3 7" id="KW-0479">Metal-binding</keyword>
<dbReference type="InterPro" id="IPR001128">
    <property type="entry name" value="Cyt_P450"/>
</dbReference>
<dbReference type="GO" id="GO:0004497">
    <property type="term" value="F:monooxygenase activity"/>
    <property type="evidence" value="ECO:0007669"/>
    <property type="project" value="UniProtKB-KW"/>
</dbReference>
<comment type="caution">
    <text evidence="8">The sequence shown here is derived from an EMBL/GenBank/DDBJ whole genome shotgun (WGS) entry which is preliminary data.</text>
</comment>
<evidence type="ECO:0000313" key="9">
    <source>
        <dbReference type="Proteomes" id="UP000263094"/>
    </source>
</evidence>
<evidence type="ECO:0000256" key="6">
    <source>
        <dbReference type="ARBA" id="ARBA00023033"/>
    </source>
</evidence>
<dbReference type="Pfam" id="PF00067">
    <property type="entry name" value="p450"/>
    <property type="match status" value="1"/>
</dbReference>
<reference evidence="8 9" key="1">
    <citation type="submission" date="2018-08" db="EMBL/GenBank/DDBJ databases">
        <title>Isolation, diversity and antifungal activity of Actinobacteria from wheat.</title>
        <authorList>
            <person name="Han C."/>
        </authorList>
    </citation>
    <scope>NUCLEOTIDE SEQUENCE [LARGE SCALE GENOMIC DNA]</scope>
    <source>
        <strain evidence="8 9">NEAU-YY421</strain>
    </source>
</reference>
<dbReference type="GO" id="GO:0016705">
    <property type="term" value="F:oxidoreductase activity, acting on paired donors, with incorporation or reduction of molecular oxygen"/>
    <property type="evidence" value="ECO:0007669"/>
    <property type="project" value="InterPro"/>
</dbReference>
<evidence type="ECO:0000256" key="5">
    <source>
        <dbReference type="ARBA" id="ARBA00023004"/>
    </source>
</evidence>
<evidence type="ECO:0000313" key="8">
    <source>
        <dbReference type="EMBL" id="RFU85818.1"/>
    </source>
</evidence>
<dbReference type="FunFam" id="1.10.630.10:FF:000018">
    <property type="entry name" value="Cytochrome P450 monooxygenase"/>
    <property type="match status" value="1"/>
</dbReference>
<evidence type="ECO:0000256" key="2">
    <source>
        <dbReference type="ARBA" id="ARBA00022617"/>
    </source>
</evidence>
<protein>
    <submittedName>
        <fullName evidence="8">Cytochrome P450</fullName>
    </submittedName>
</protein>
<name>A0A372M4E8_9ACTN</name>
<dbReference type="CDD" id="cd11029">
    <property type="entry name" value="CYP107-like"/>
    <property type="match status" value="1"/>
</dbReference>
<proteinExistence type="inferred from homology"/>
<evidence type="ECO:0000256" key="4">
    <source>
        <dbReference type="ARBA" id="ARBA00023002"/>
    </source>
</evidence>
<dbReference type="AlphaFoldDB" id="A0A372M4E8"/>
<gene>
    <name evidence="8" type="ORF">DY218_15580</name>
</gene>
<dbReference type="PANTHER" id="PTHR46696:SF1">
    <property type="entry name" value="CYTOCHROME P450 YJIB-RELATED"/>
    <property type="match status" value="1"/>
</dbReference>
<sequence>MPTPEAPTLHELAPPGVDLAADPYPIYTRLQAEGPVHRVHIPGSGDCWYVVTYDAARSALTDPRLRNDIRHSASWESDGGHAIGRNMLQSDPPQHTRLRRLVAGHFTPGRIAGLRPRIEAVTDELLDALPQDGDGTADLVGGFALPLPVTVICELLGVPAADHALVHAWSNELVMPTSPEAAAAAGDRLTRRLTELIGFSRAHPGPDTLLGRLAAAADDSPEPAACARESEARLTTEELLGMVFLLLVAGHETTVNLISATVHSLLAHPAQLARLEADPGLTASAVEEALRYNSPVHSTAFRFAAEPLTLAGTPIPAGDAVLVSLAAASRDPRRHPRPHEFDITRRPGHLGFGHGTHHCLGAPLARAEATIAVRRLLTRHPGLEPAVDPAALTWRTSTLLRGLTALPVRLAPAPVRPARDRF</sequence>
<dbReference type="PANTHER" id="PTHR46696">
    <property type="entry name" value="P450, PUTATIVE (EUROFUNG)-RELATED"/>
    <property type="match status" value="1"/>
</dbReference>
<keyword evidence="9" id="KW-1185">Reference proteome</keyword>
<dbReference type="GO" id="GO:0020037">
    <property type="term" value="F:heme binding"/>
    <property type="evidence" value="ECO:0007669"/>
    <property type="project" value="InterPro"/>
</dbReference>
<dbReference type="InterPro" id="IPR036396">
    <property type="entry name" value="Cyt_P450_sf"/>
</dbReference>
<dbReference type="GO" id="GO:0005506">
    <property type="term" value="F:iron ion binding"/>
    <property type="evidence" value="ECO:0007669"/>
    <property type="project" value="InterPro"/>
</dbReference>
<dbReference type="Gene3D" id="1.10.630.10">
    <property type="entry name" value="Cytochrome P450"/>
    <property type="match status" value="1"/>
</dbReference>